<dbReference type="AlphaFoldDB" id="A0A1U9NKK9"/>
<feature type="transmembrane region" description="Helical" evidence="2">
    <location>
        <begin position="194"/>
        <end position="214"/>
    </location>
</feature>
<feature type="transmembrane region" description="Helical" evidence="2">
    <location>
        <begin position="639"/>
        <end position="658"/>
    </location>
</feature>
<feature type="transmembrane region" description="Helical" evidence="2">
    <location>
        <begin position="1039"/>
        <end position="1061"/>
    </location>
</feature>
<feature type="transmembrane region" description="Helical" evidence="2">
    <location>
        <begin position="865"/>
        <end position="887"/>
    </location>
</feature>
<name>A0A1U9NKK9_9BACT</name>
<feature type="transmembrane region" description="Helical" evidence="2">
    <location>
        <begin position="487"/>
        <end position="505"/>
    </location>
</feature>
<dbReference type="PANTHER" id="PTHR38434:SF1">
    <property type="entry name" value="BLL2549 PROTEIN"/>
    <property type="match status" value="1"/>
</dbReference>
<feature type="transmembrane region" description="Helical" evidence="2">
    <location>
        <begin position="294"/>
        <end position="312"/>
    </location>
</feature>
<dbReference type="RefSeq" id="WP_146661262.1">
    <property type="nucleotide sequence ID" value="NZ_CP019791.1"/>
</dbReference>
<protein>
    <submittedName>
        <fullName evidence="3">Putative membrane protein</fullName>
    </submittedName>
</protein>
<feature type="transmembrane region" description="Helical" evidence="2">
    <location>
        <begin position="537"/>
        <end position="554"/>
    </location>
</feature>
<keyword evidence="2" id="KW-1133">Transmembrane helix</keyword>
<dbReference type="InterPro" id="IPR019286">
    <property type="entry name" value="DUF2339_TM"/>
</dbReference>
<feature type="transmembrane region" description="Helical" evidence="2">
    <location>
        <begin position="318"/>
        <end position="338"/>
    </location>
</feature>
<dbReference type="PANTHER" id="PTHR38434">
    <property type="entry name" value="BLL2549 PROTEIN"/>
    <property type="match status" value="1"/>
</dbReference>
<feature type="transmembrane region" description="Helical" evidence="2">
    <location>
        <begin position="1068"/>
        <end position="1085"/>
    </location>
</feature>
<feature type="transmembrane region" description="Helical" evidence="2">
    <location>
        <begin position="247"/>
        <end position="264"/>
    </location>
</feature>
<evidence type="ECO:0000313" key="4">
    <source>
        <dbReference type="Proteomes" id="UP000189674"/>
    </source>
</evidence>
<feature type="transmembrane region" description="Helical" evidence="2">
    <location>
        <begin position="804"/>
        <end position="824"/>
    </location>
</feature>
<keyword evidence="4" id="KW-1185">Reference proteome</keyword>
<feature type="transmembrane region" description="Helical" evidence="2">
    <location>
        <begin position="270"/>
        <end position="287"/>
    </location>
</feature>
<dbReference type="EMBL" id="CP019791">
    <property type="protein sequence ID" value="AQT68345.1"/>
    <property type="molecule type" value="Genomic_DNA"/>
</dbReference>
<keyword evidence="2" id="KW-0812">Transmembrane</keyword>
<feature type="region of interest" description="Disordered" evidence="1">
    <location>
        <begin position="44"/>
        <end position="99"/>
    </location>
</feature>
<proteinExistence type="predicted"/>
<feature type="transmembrane region" description="Helical" evidence="2">
    <location>
        <begin position="586"/>
        <end position="607"/>
    </location>
</feature>
<dbReference type="OrthoDB" id="111501at2"/>
<feature type="transmembrane region" description="Helical" evidence="2">
    <location>
        <begin position="560"/>
        <end position="579"/>
    </location>
</feature>
<evidence type="ECO:0000256" key="1">
    <source>
        <dbReference type="SAM" id="MobiDB-lite"/>
    </source>
</evidence>
<gene>
    <name evidence="3" type="ORF">STSP2_01504</name>
</gene>
<dbReference type="KEGG" id="alus:STSP2_01504"/>
<feature type="transmembrane region" description="Helical" evidence="2">
    <location>
        <begin position="699"/>
        <end position="716"/>
    </location>
</feature>
<feature type="transmembrane region" description="Helical" evidence="2">
    <location>
        <begin position="138"/>
        <end position="159"/>
    </location>
</feature>
<dbReference type="Proteomes" id="UP000189674">
    <property type="component" value="Chromosome"/>
</dbReference>
<evidence type="ECO:0000256" key="2">
    <source>
        <dbReference type="SAM" id="Phobius"/>
    </source>
</evidence>
<dbReference type="STRING" id="1936003.STSP2_01504"/>
<feature type="transmembrane region" description="Helical" evidence="2">
    <location>
        <begin position="220"/>
        <end position="240"/>
    </location>
</feature>
<feature type="transmembrane region" description="Helical" evidence="2">
    <location>
        <begin position="778"/>
        <end position="797"/>
    </location>
</feature>
<feature type="transmembrane region" description="Helical" evidence="2">
    <location>
        <begin position="755"/>
        <end position="772"/>
    </location>
</feature>
<feature type="transmembrane region" description="Helical" evidence="2">
    <location>
        <begin position="418"/>
        <end position="434"/>
    </location>
</feature>
<feature type="transmembrane region" description="Helical" evidence="2">
    <location>
        <begin position="836"/>
        <end position="853"/>
    </location>
</feature>
<keyword evidence="2" id="KW-0472">Membrane</keyword>
<feature type="transmembrane region" description="Helical" evidence="2">
    <location>
        <begin position="368"/>
        <end position="386"/>
    </location>
</feature>
<feature type="transmembrane region" description="Helical" evidence="2">
    <location>
        <begin position="907"/>
        <end position="925"/>
    </location>
</feature>
<feature type="transmembrane region" description="Helical" evidence="2">
    <location>
        <begin position="970"/>
        <end position="988"/>
    </location>
</feature>
<accession>A0A1U9NKK9</accession>
<feature type="transmembrane region" description="Helical" evidence="2">
    <location>
        <begin position="1097"/>
        <end position="1117"/>
    </location>
</feature>
<evidence type="ECO:0000313" key="3">
    <source>
        <dbReference type="EMBL" id="AQT68345.1"/>
    </source>
</evidence>
<dbReference type="Pfam" id="PF10101">
    <property type="entry name" value="DUF2339"/>
    <property type="match status" value="2"/>
</dbReference>
<feature type="transmembrane region" description="Helical" evidence="2">
    <location>
        <begin position="613"/>
        <end position="632"/>
    </location>
</feature>
<feature type="transmembrane region" description="Helical" evidence="2">
    <location>
        <begin position="345"/>
        <end position="362"/>
    </location>
</feature>
<feature type="transmembrane region" description="Helical" evidence="2">
    <location>
        <begin position="466"/>
        <end position="482"/>
    </location>
</feature>
<feature type="transmembrane region" description="Helical" evidence="2">
    <location>
        <begin position="511"/>
        <end position="530"/>
    </location>
</feature>
<sequence>MDILAFLAGLGALAVAIAALIRANHNRYLIEDHRLYDHDLDQKRAEKPAAGPETAGEPQRQPEPSAPVTAQKPTAPQAQEHETAETPPPLPTEVKTGRDIEQTAIPPYLDQEMKKAQPEEPAKKKPSWNLEELIGTRLMPIVGVILLIFVAGFAVKWAYEQSILSDKLKAAAIVAAGLGAIIAGEITRRRQYDIVAKAVTSLGLALLYTAIFTAYKLYGIIGPMPATIAACIVTAGSLIYAVALKEIVIAAITTLGGYLVPIIVLKGTGLQLPLFSYLVVLTAGTLATSYIRSWISIAIFASLAAYVVPAIVSTGSHQLNPFLVYLLLVSLPAILIAFLRNWLPLAATVLAGALVMPSFLAAGESPSAYFLGYLFLIASALMISCKVKQWPKLAVPVFLGCAALPAITNWQTEVTANMLAYWIVINIFAAYMAWSKGWRKTAQVITLAAFVIPKAASISAPLPETYMLYLLLIAVAGFAIAWSKQWLSISIMTIVAAMAMPILGFDGHAASWQFAGYQCAILTVALACAYSRRWHQLSVAAIIAGFFSFVFTEFAPEQTAIFLTTAIYLAAASLASALLTRRSLMAIIGIIASGLLPIIASLNIPALSLPTVGHAPLFTALLVISVAMIAAAQVKRWRCVTAVAFLMTALNYVCWYFPGDSADMGITITWLGAIFGVFFTASLAGALLNRCKEHLEDTLVILANSGFVFYFLWLELSEEFRVALTLCMIGLAVLHIAGTFIIWRKLPDRRVTVQSGLAVGLLFFAIALPALFEWQGRTPLIALTLQAVILAMIGLRFKNIFTQIAAGIIGAVCLAGSVLLLPMHQSDFTVFVNEDFGTLLIVSLSVYAAHMLYRKSDELSPPANSVLSQSLFSISGIYLAIAIVGEWGVHCVDNLDIASYALFDAPVFLRMIMLALAFVILLFAVRPIAPAGRAVRLISMAASWAGLIIAPMIILGLHRNGFTIFFNYDFASLIAVIAATFVSAWLLYRYGSRASRETKYLGYLALAAVIALLILLTEEIYLYFYCRDQYVEAMPTWKFLAHMYVSILWAVYAAILLGIGFWKNMRTIRYLAIGIFALLTAKIFLFDTRQLATGYRIMGFLVTGSILIGASYLYQYLKKKGFFETFKEQNAEQDKRTSADAEE</sequence>
<feature type="transmembrane region" description="Helical" evidence="2">
    <location>
        <begin position="937"/>
        <end position="958"/>
    </location>
</feature>
<feature type="transmembrane region" description="Helical" evidence="2">
    <location>
        <begin position="664"/>
        <end position="687"/>
    </location>
</feature>
<organism evidence="3 4">
    <name type="scientific">Anaerohalosphaera lusitana</name>
    <dbReference type="NCBI Taxonomy" id="1936003"/>
    <lineage>
        <taxon>Bacteria</taxon>
        <taxon>Pseudomonadati</taxon>
        <taxon>Planctomycetota</taxon>
        <taxon>Phycisphaerae</taxon>
        <taxon>Sedimentisphaerales</taxon>
        <taxon>Anaerohalosphaeraceae</taxon>
        <taxon>Anaerohalosphaera</taxon>
    </lineage>
</organism>
<feature type="transmembrane region" description="Helical" evidence="2">
    <location>
        <begin position="1000"/>
        <end position="1024"/>
    </location>
</feature>
<reference evidence="4" key="1">
    <citation type="submission" date="2017-02" db="EMBL/GenBank/DDBJ databases">
        <title>Comparative genomics and description of representatives of a novel lineage of planctomycetes thriving in anoxic sediments.</title>
        <authorList>
            <person name="Spring S."/>
            <person name="Bunk B."/>
            <person name="Sproer C."/>
        </authorList>
    </citation>
    <scope>NUCLEOTIDE SEQUENCE [LARGE SCALE GENOMIC DNA]</scope>
    <source>
        <strain evidence="4">ST-NAGAB-D1</strain>
    </source>
</reference>
<feature type="transmembrane region" description="Helical" evidence="2">
    <location>
        <begin position="722"/>
        <end position="743"/>
    </location>
</feature>